<evidence type="ECO:0000313" key="3">
    <source>
        <dbReference type="Proteomes" id="UP000192761"/>
    </source>
</evidence>
<dbReference type="STRING" id="1121001.SAMN02745857_04294"/>
<dbReference type="EMBL" id="FWXD01000056">
    <property type="protein sequence ID" value="SMC29951.1"/>
    <property type="molecule type" value="Genomic_DNA"/>
</dbReference>
<dbReference type="RefSeq" id="WP_084093187.1">
    <property type="nucleotide sequence ID" value="NZ_FWXD01000056.1"/>
</dbReference>
<dbReference type="OrthoDB" id="8584887at2"/>
<keyword evidence="1" id="KW-0732">Signal</keyword>
<dbReference type="AlphaFoldDB" id="A0A1W1Y2D5"/>
<sequence>MKNRHMACCALLLAALLGACDQKPKRVGVPTHTLNWTDNDVARVMIGPIDGGQPSSAPNEGPVMPGVIPPVGFQVESCCADIPLEWHPGLQTTVRWLRDNMAFDKRDRSGVEWLTATVQISPWKKSGGDLMVVILPDDKIKVVVAEPGIDWDSLKVRPATNDPYVVKGTVILDLTRDELWRVQSWETYKRKHNLPADIDARLDQAASAVKEAQ</sequence>
<proteinExistence type="predicted"/>
<feature type="signal peptide" evidence="1">
    <location>
        <begin position="1"/>
        <end position="19"/>
    </location>
</feature>
<protein>
    <submittedName>
        <fullName evidence="2">Molecular chaperone IbpA, HSP20 family</fullName>
    </submittedName>
</protein>
<dbReference type="InterPro" id="IPR021733">
    <property type="entry name" value="DUF3304"/>
</dbReference>
<gene>
    <name evidence="2" type="ORF">SAMN02745857_04294</name>
</gene>
<accession>A0A1W1Y2D5</accession>
<dbReference type="Proteomes" id="UP000192761">
    <property type="component" value="Unassembled WGS sequence"/>
</dbReference>
<dbReference type="PROSITE" id="PS51257">
    <property type="entry name" value="PROKAR_LIPOPROTEIN"/>
    <property type="match status" value="1"/>
</dbReference>
<reference evidence="2 3" key="1">
    <citation type="submission" date="2017-04" db="EMBL/GenBank/DDBJ databases">
        <authorList>
            <person name="Afonso C.L."/>
            <person name="Miller P.J."/>
            <person name="Scott M.A."/>
            <person name="Spackman E."/>
            <person name="Goraichik I."/>
            <person name="Dimitrov K.M."/>
            <person name="Suarez D.L."/>
            <person name="Swayne D.E."/>
        </authorList>
    </citation>
    <scope>NUCLEOTIDE SEQUENCE [LARGE SCALE GENOMIC DNA]</scope>
    <source>
        <strain evidence="2 3">DSM 23236</strain>
    </source>
</reference>
<evidence type="ECO:0000313" key="2">
    <source>
        <dbReference type="EMBL" id="SMC29951.1"/>
    </source>
</evidence>
<feature type="chain" id="PRO_5010717160" evidence="1">
    <location>
        <begin position="20"/>
        <end position="213"/>
    </location>
</feature>
<dbReference type="Pfam" id="PF11745">
    <property type="entry name" value="DUF3304"/>
    <property type="match status" value="1"/>
</dbReference>
<name>A0A1W1Y2D5_9NEIS</name>
<keyword evidence="3" id="KW-1185">Reference proteome</keyword>
<evidence type="ECO:0000256" key="1">
    <source>
        <dbReference type="SAM" id="SignalP"/>
    </source>
</evidence>
<organism evidence="2 3">
    <name type="scientific">Andreprevotia lacus DSM 23236</name>
    <dbReference type="NCBI Taxonomy" id="1121001"/>
    <lineage>
        <taxon>Bacteria</taxon>
        <taxon>Pseudomonadati</taxon>
        <taxon>Pseudomonadota</taxon>
        <taxon>Betaproteobacteria</taxon>
        <taxon>Neisseriales</taxon>
        <taxon>Chitinibacteraceae</taxon>
        <taxon>Andreprevotia</taxon>
    </lineage>
</organism>